<feature type="region of interest" description="Disordered" evidence="1">
    <location>
        <begin position="1"/>
        <end position="134"/>
    </location>
</feature>
<feature type="compositionally biased region" description="Polar residues" evidence="1">
    <location>
        <begin position="441"/>
        <end position="466"/>
    </location>
</feature>
<dbReference type="PROSITE" id="PS50108">
    <property type="entry name" value="CRIB"/>
    <property type="match status" value="1"/>
</dbReference>
<dbReference type="InterPro" id="IPR000095">
    <property type="entry name" value="CRIB_dom"/>
</dbReference>
<feature type="region of interest" description="Disordered" evidence="1">
    <location>
        <begin position="236"/>
        <end position="314"/>
    </location>
</feature>
<feature type="region of interest" description="Disordered" evidence="1">
    <location>
        <begin position="524"/>
        <end position="550"/>
    </location>
</feature>
<proteinExistence type="predicted"/>
<reference evidence="3" key="1">
    <citation type="journal article" date="2020" name="Stud. Mycol.">
        <title>101 Dothideomycetes genomes: a test case for predicting lifestyles and emergence of pathogens.</title>
        <authorList>
            <person name="Haridas S."/>
            <person name="Albert R."/>
            <person name="Binder M."/>
            <person name="Bloem J."/>
            <person name="Labutti K."/>
            <person name="Salamov A."/>
            <person name="Andreopoulos B."/>
            <person name="Baker S."/>
            <person name="Barry K."/>
            <person name="Bills G."/>
            <person name="Bluhm B."/>
            <person name="Cannon C."/>
            <person name="Castanera R."/>
            <person name="Culley D."/>
            <person name="Daum C."/>
            <person name="Ezra D."/>
            <person name="Gonzalez J."/>
            <person name="Henrissat B."/>
            <person name="Kuo A."/>
            <person name="Liang C."/>
            <person name="Lipzen A."/>
            <person name="Lutzoni F."/>
            <person name="Magnuson J."/>
            <person name="Mondo S."/>
            <person name="Nolan M."/>
            <person name="Ohm R."/>
            <person name="Pangilinan J."/>
            <person name="Park H.-J."/>
            <person name="Ramirez L."/>
            <person name="Alfaro M."/>
            <person name="Sun H."/>
            <person name="Tritt A."/>
            <person name="Yoshinaga Y."/>
            <person name="Zwiers L.-H."/>
            <person name="Turgeon B."/>
            <person name="Goodwin S."/>
            <person name="Spatafora J."/>
            <person name="Crous P."/>
            <person name="Grigoriev I."/>
        </authorList>
    </citation>
    <scope>NUCLEOTIDE SEQUENCE</scope>
    <source>
        <strain evidence="3">CBS 269.34</strain>
    </source>
</reference>
<feature type="compositionally biased region" description="Polar residues" evidence="1">
    <location>
        <begin position="82"/>
        <end position="92"/>
    </location>
</feature>
<protein>
    <recommendedName>
        <fullName evidence="2">CRIB domain-containing protein</fullName>
    </recommendedName>
</protein>
<feature type="domain" description="CRIB" evidence="2">
    <location>
        <begin position="174"/>
        <end position="187"/>
    </location>
</feature>
<feature type="compositionally biased region" description="Low complexity" evidence="1">
    <location>
        <begin position="63"/>
        <end position="81"/>
    </location>
</feature>
<keyword evidence="4" id="KW-1185">Reference proteome</keyword>
<feature type="region of interest" description="Disordered" evidence="1">
    <location>
        <begin position="667"/>
        <end position="717"/>
    </location>
</feature>
<feature type="compositionally biased region" description="Polar residues" evidence="1">
    <location>
        <begin position="1"/>
        <end position="37"/>
    </location>
</feature>
<feature type="compositionally biased region" description="Low complexity" evidence="1">
    <location>
        <begin position="429"/>
        <end position="440"/>
    </location>
</feature>
<feature type="compositionally biased region" description="Low complexity" evidence="1">
    <location>
        <begin position="781"/>
        <end position="791"/>
    </location>
</feature>
<evidence type="ECO:0000313" key="4">
    <source>
        <dbReference type="Proteomes" id="UP000799750"/>
    </source>
</evidence>
<accession>A0A6A6QAF1</accession>
<dbReference type="EMBL" id="MU004202">
    <property type="protein sequence ID" value="KAF2488603.1"/>
    <property type="molecule type" value="Genomic_DNA"/>
</dbReference>
<dbReference type="Proteomes" id="UP000799750">
    <property type="component" value="Unassembled WGS sequence"/>
</dbReference>
<feature type="compositionally biased region" description="Polar residues" evidence="1">
    <location>
        <begin position="236"/>
        <end position="251"/>
    </location>
</feature>
<gene>
    <name evidence="3" type="ORF">BU16DRAFT_223513</name>
</gene>
<feature type="compositionally biased region" description="Low complexity" evidence="1">
    <location>
        <begin position="686"/>
        <end position="714"/>
    </location>
</feature>
<organism evidence="3 4">
    <name type="scientific">Lophium mytilinum</name>
    <dbReference type="NCBI Taxonomy" id="390894"/>
    <lineage>
        <taxon>Eukaryota</taxon>
        <taxon>Fungi</taxon>
        <taxon>Dikarya</taxon>
        <taxon>Ascomycota</taxon>
        <taxon>Pezizomycotina</taxon>
        <taxon>Dothideomycetes</taxon>
        <taxon>Pleosporomycetidae</taxon>
        <taxon>Mytilinidiales</taxon>
        <taxon>Mytilinidiaceae</taxon>
        <taxon>Lophium</taxon>
    </lineage>
</organism>
<feature type="compositionally biased region" description="Polar residues" evidence="1">
    <location>
        <begin position="99"/>
        <end position="110"/>
    </location>
</feature>
<sequence>MFLFNKNNAPRSRQSSIDSHATDSPSAESWPSPQSDPSTHRDMGSPERRERGFGKRNSVFTLRSRSNTSSSSTSSSFVSRTATLTSMTGSDMLSRRSSQDLSGSQSNPQAPAQKRSLFSRGKKLRRQSSQVSTLSGLDGIEEADSYKRASVLRKDHNMSRYGSQSPIQDLKEHISSPFDFQHLTHTHRQQFPALERVPQNELVAEYWAVRASQVPRRELHGIKADDLHFQNFSSEALDSTSPTTRSHSSLARSPPLSPQRSREHFAQGIPSPVRSSRPSLRHSRSVESFSQPVTKARHRLSQSVNPPPRSSSRMALERIDDFQEQPEDTEYAASLRGRYSKASGAFGRSPPPSRPSTAGSLSTVTADATFIAQAVTTPDDTAIPALSPGFTSDLENVPEEPERFFNPRPAPQPPLKSPPFDGYKSPQWSPTSRSTSRTSSYGTPKSFSQRSPKARPSSQMSDTLGSPIQLRSGKSSARPSPASKRQSVYWKNIDESWEDDIDYCYEHAAEADCEYDWDRNSVECDEEKDRPVSPRTRPNDAALSPTQSPITEEEVDEVLQTRFFPEAFRPSLLVPSTNSLPELDHRSALSTSTVDTGALTPSDIFSTPPIHEARVNSYMEPEGFSLTPSLLVPQDFKYQSMREEMYEDLLAEYEHFDHHYPILDTAQSVSGSSRSSRTRLSKRSSYDSSLLSGQGSISSPVRRSASSSGSLPELVHSRRGRKTLDLMVDQLSEQSHTFAHLDEDEEDDGGDRPLTATERTFFADDDDHTPTQDEDFQKLEPVSAPATAPVPAHHERAASDGAAKLLSSASRAPTVSTKTRTRAASAATAYKPKQQTYTLSLFPAPPKAKKATP</sequence>
<evidence type="ECO:0000259" key="2">
    <source>
        <dbReference type="PROSITE" id="PS50108"/>
    </source>
</evidence>
<feature type="compositionally biased region" description="Basic and acidic residues" evidence="1">
    <location>
        <begin position="768"/>
        <end position="778"/>
    </location>
</feature>
<name>A0A6A6QAF1_9PEZI</name>
<dbReference type="OrthoDB" id="24581at2759"/>
<feature type="compositionally biased region" description="Pro residues" evidence="1">
    <location>
        <begin position="408"/>
        <end position="417"/>
    </location>
</feature>
<feature type="compositionally biased region" description="Low complexity" evidence="1">
    <location>
        <begin position="814"/>
        <end position="829"/>
    </location>
</feature>
<feature type="region of interest" description="Disordered" evidence="1">
    <location>
        <begin position="760"/>
        <end position="853"/>
    </location>
</feature>
<feature type="compositionally biased region" description="Basic and acidic residues" evidence="1">
    <location>
        <begin position="38"/>
        <end position="53"/>
    </location>
</feature>
<feature type="region of interest" description="Disordered" evidence="1">
    <location>
        <begin position="342"/>
        <end position="361"/>
    </location>
</feature>
<feature type="compositionally biased region" description="Polar residues" evidence="1">
    <location>
        <begin position="472"/>
        <end position="486"/>
    </location>
</feature>
<evidence type="ECO:0000313" key="3">
    <source>
        <dbReference type="EMBL" id="KAF2488603.1"/>
    </source>
</evidence>
<evidence type="ECO:0000256" key="1">
    <source>
        <dbReference type="SAM" id="MobiDB-lite"/>
    </source>
</evidence>
<feature type="region of interest" description="Disordered" evidence="1">
    <location>
        <begin position="380"/>
        <end position="488"/>
    </location>
</feature>
<dbReference type="AlphaFoldDB" id="A0A6A6QAF1"/>